<keyword evidence="4" id="KW-1185">Reference proteome</keyword>
<feature type="compositionally biased region" description="Low complexity" evidence="2">
    <location>
        <begin position="349"/>
        <end position="362"/>
    </location>
</feature>
<dbReference type="InParanoid" id="W4K0H7"/>
<proteinExistence type="predicted"/>
<feature type="compositionally biased region" description="Polar residues" evidence="2">
    <location>
        <begin position="29"/>
        <end position="42"/>
    </location>
</feature>
<feature type="compositionally biased region" description="Low complexity" evidence="2">
    <location>
        <begin position="419"/>
        <end position="439"/>
    </location>
</feature>
<feature type="region of interest" description="Disordered" evidence="2">
    <location>
        <begin position="1"/>
        <end position="89"/>
    </location>
</feature>
<evidence type="ECO:0000256" key="1">
    <source>
        <dbReference type="SAM" id="Coils"/>
    </source>
</evidence>
<feature type="region of interest" description="Disordered" evidence="2">
    <location>
        <begin position="811"/>
        <end position="833"/>
    </location>
</feature>
<dbReference type="GeneID" id="20673653"/>
<gene>
    <name evidence="3" type="ORF">HETIRDRAFT_420408</name>
</gene>
<feature type="region of interest" description="Disordered" evidence="2">
    <location>
        <begin position="419"/>
        <end position="445"/>
    </location>
</feature>
<evidence type="ECO:0000313" key="4">
    <source>
        <dbReference type="Proteomes" id="UP000030671"/>
    </source>
</evidence>
<dbReference type="AlphaFoldDB" id="W4K0H7"/>
<dbReference type="eggNOG" id="ENOG502S2YC">
    <property type="taxonomic scope" value="Eukaryota"/>
</dbReference>
<dbReference type="STRING" id="747525.W4K0H7"/>
<dbReference type="OrthoDB" id="3260408at2759"/>
<feature type="region of interest" description="Disordered" evidence="2">
    <location>
        <begin position="331"/>
        <end position="382"/>
    </location>
</feature>
<evidence type="ECO:0000313" key="3">
    <source>
        <dbReference type="EMBL" id="ETW79254.1"/>
    </source>
</evidence>
<dbReference type="Proteomes" id="UP000030671">
    <property type="component" value="Unassembled WGS sequence"/>
</dbReference>
<dbReference type="RefSeq" id="XP_009549504.1">
    <property type="nucleotide sequence ID" value="XM_009551209.1"/>
</dbReference>
<sequence>MVVARKAPAAPLSPASRTNSSHLVPRSAATKSKLGQGTTIASDLSAALANGQNADRDSKGSSRDNDDASKKTKGKSKQKTKKGGKKPKGRAGLADVLLRYLLLFFTIYTLSVCPNDAKLESSVCRGLSEYRRLILEPYVFPAINTALAHPSIAPHVQRVKPYTDRAIQIAMPIALRTHSEWTNRVVPQWNQRVVPQWEKRVVPQWNKHVVPQWEQHVVPQYLRVTSQVEPYLTAIEHQYEAKLGPYLRSAIHNTNRLQRATQPYVILAAQKSYSGYQIAKPYAVPLWERVKALVKHLLMLLRIQRRKFVDPHVAKIWARMQELSSGIPNGDIPVPSAVEQVPPAPASVPSPSSAEPEASEPVGSTPVVIIPTAGSPSTSSIDHSAITESAVAPERIETVESAASVILQSVHTGAPVVSETLEPSSTSSLDPTPSSSSVPLAPPITNDLDEFDIDAFAADLGLDNEEDAVPDEQEAVHEEVETEEEKAERLRVHKEEVAEKRRKLMARHTQWEDDLEKMIKEKKKAVRKSLVALRKAATAELKSSKDIKGSIDGLVVEAEKFLKGAEAYLKNLRKDSRTQQDKLTLWSKVVEKVDAKFNDRLQETEVTVNDWYNKALSSEEEEVVKAAAEVRDLADRAQADIGLDYAWLDDVTYQDWQRYHDLLKQSDNFTVHIQSVQNGSHPSPPINPVQPALEELESEVKDIIAGFETRLRRIKRSGDRAFGGEVPEDAHSDEDVLDGDVGAAKEPLVSILPVPSDRGEVKEAVLNVIGRGKEEVEEALARAQALLGYKNVPEEQANSAKKVASSIAREVEAQAQSDVPVSSAITPPVREEL</sequence>
<keyword evidence="1" id="KW-0175">Coiled coil</keyword>
<accession>W4K0H7</accession>
<reference evidence="3 4" key="1">
    <citation type="journal article" date="2012" name="New Phytol.">
        <title>Insight into trade-off between wood decay and parasitism from the genome of a fungal forest pathogen.</title>
        <authorList>
            <person name="Olson A."/>
            <person name="Aerts A."/>
            <person name="Asiegbu F."/>
            <person name="Belbahri L."/>
            <person name="Bouzid O."/>
            <person name="Broberg A."/>
            <person name="Canback B."/>
            <person name="Coutinho P.M."/>
            <person name="Cullen D."/>
            <person name="Dalman K."/>
            <person name="Deflorio G."/>
            <person name="van Diepen L.T."/>
            <person name="Dunand C."/>
            <person name="Duplessis S."/>
            <person name="Durling M."/>
            <person name="Gonthier P."/>
            <person name="Grimwood J."/>
            <person name="Fossdal C.G."/>
            <person name="Hansson D."/>
            <person name="Henrissat B."/>
            <person name="Hietala A."/>
            <person name="Himmelstrand K."/>
            <person name="Hoffmeister D."/>
            <person name="Hogberg N."/>
            <person name="James T.Y."/>
            <person name="Karlsson M."/>
            <person name="Kohler A."/>
            <person name="Kues U."/>
            <person name="Lee Y.H."/>
            <person name="Lin Y.C."/>
            <person name="Lind M."/>
            <person name="Lindquist E."/>
            <person name="Lombard V."/>
            <person name="Lucas S."/>
            <person name="Lunden K."/>
            <person name="Morin E."/>
            <person name="Murat C."/>
            <person name="Park J."/>
            <person name="Raffaello T."/>
            <person name="Rouze P."/>
            <person name="Salamov A."/>
            <person name="Schmutz J."/>
            <person name="Solheim H."/>
            <person name="Stahlberg J."/>
            <person name="Velez H."/>
            <person name="de Vries R.P."/>
            <person name="Wiebenga A."/>
            <person name="Woodward S."/>
            <person name="Yakovlev I."/>
            <person name="Garbelotto M."/>
            <person name="Martin F."/>
            <person name="Grigoriev I.V."/>
            <person name="Stenlid J."/>
        </authorList>
    </citation>
    <scope>NUCLEOTIDE SEQUENCE [LARGE SCALE GENOMIC DNA]</scope>
    <source>
        <strain evidence="3 4">TC 32-1</strain>
    </source>
</reference>
<organism evidence="3 4">
    <name type="scientific">Heterobasidion irregulare (strain TC 32-1)</name>
    <dbReference type="NCBI Taxonomy" id="747525"/>
    <lineage>
        <taxon>Eukaryota</taxon>
        <taxon>Fungi</taxon>
        <taxon>Dikarya</taxon>
        <taxon>Basidiomycota</taxon>
        <taxon>Agaricomycotina</taxon>
        <taxon>Agaricomycetes</taxon>
        <taxon>Russulales</taxon>
        <taxon>Bondarzewiaceae</taxon>
        <taxon>Heterobasidion</taxon>
        <taxon>Heterobasidion annosum species complex</taxon>
    </lineage>
</organism>
<feature type="compositionally biased region" description="Basic and acidic residues" evidence="2">
    <location>
        <begin position="54"/>
        <end position="70"/>
    </location>
</feature>
<dbReference type="KEGG" id="hir:HETIRDRAFT_420408"/>
<feature type="compositionally biased region" description="Basic residues" evidence="2">
    <location>
        <begin position="71"/>
        <end position="89"/>
    </location>
</feature>
<name>W4K0H7_HETIT</name>
<dbReference type="HOGENOM" id="CLU_319846_0_0_1"/>
<evidence type="ECO:0000256" key="2">
    <source>
        <dbReference type="SAM" id="MobiDB-lite"/>
    </source>
</evidence>
<feature type="coiled-coil region" evidence="1">
    <location>
        <begin position="480"/>
        <end position="528"/>
    </location>
</feature>
<protein>
    <submittedName>
        <fullName evidence="3">Uncharacterized protein</fullName>
    </submittedName>
</protein>
<dbReference type="EMBL" id="KI925461">
    <property type="protein sequence ID" value="ETW79254.1"/>
    <property type="molecule type" value="Genomic_DNA"/>
</dbReference>
<feature type="compositionally biased region" description="Polar residues" evidence="2">
    <location>
        <begin position="814"/>
        <end position="825"/>
    </location>
</feature>